<dbReference type="EMBL" id="WHUG01000004">
    <property type="protein sequence ID" value="MQA38933.1"/>
    <property type="molecule type" value="Genomic_DNA"/>
</dbReference>
<sequence>MKFVSLGLIWVVTFLLSGCSSYRLDRPEQLYLAQSYLPLPKDFKPPPDLPAPHPYIAAGNDDCTAPQGAPWRRPTGKSRTTLQVLPGMTLLVTETNYNRNAAQGVPIASRWPWKLPSAGACGDDRDWSRADLVAVRHLLSAARLPKEAATPDTDYYLQLVRAAGCGEADGTNQACSFSKVRSRLLEPFVTSLEVSYRDVGPNYEQVPAEGSASSAFPFPPDAVTTVPVIGGNLGGWLTDMTSVRPDDFFQFALPSELNLKMDVGQLCARLSSRRNAAPIYAGAAAPGNPLDVGHHYQTVSLAVCNFTLKRLSLMPRASWPLAPAPGADLVLLSSSDPLLLFRPPAYRSMLDSSGRRLCPPATPGDGTCPEDDRLSQGFVDFDMLIELHLEGVREALQVPSTMSVAQFERQHGAGKKVVELQRAAVWLPQALALRDLADARVSGTVDTSKLVSGPSLALHFMPDQSEEWRRHSGVYIVDSMKEQVILAPGDRITLAR</sequence>
<proteinExistence type="predicted"/>
<comment type="caution">
    <text evidence="1">The sequence shown here is derived from an EMBL/GenBank/DDBJ whole genome shotgun (WGS) entry which is preliminary data.</text>
</comment>
<dbReference type="PROSITE" id="PS51257">
    <property type="entry name" value="PROKAR_LIPOPROTEIN"/>
    <property type="match status" value="1"/>
</dbReference>
<evidence type="ECO:0000313" key="1">
    <source>
        <dbReference type="EMBL" id="MQA38933.1"/>
    </source>
</evidence>
<accession>A0A6A7N1M2</accession>
<evidence type="ECO:0000313" key="2">
    <source>
        <dbReference type="Proteomes" id="UP000440498"/>
    </source>
</evidence>
<dbReference type="Proteomes" id="UP000440498">
    <property type="component" value="Unassembled WGS sequence"/>
</dbReference>
<dbReference type="AlphaFoldDB" id="A0A6A7N1M2"/>
<evidence type="ECO:0008006" key="3">
    <source>
        <dbReference type="Google" id="ProtNLM"/>
    </source>
</evidence>
<organism evidence="1 2">
    <name type="scientific">Rugamonas aquatica</name>
    <dbReference type="NCBI Taxonomy" id="2743357"/>
    <lineage>
        <taxon>Bacteria</taxon>
        <taxon>Pseudomonadati</taxon>
        <taxon>Pseudomonadota</taxon>
        <taxon>Betaproteobacteria</taxon>
        <taxon>Burkholderiales</taxon>
        <taxon>Oxalobacteraceae</taxon>
        <taxon>Telluria group</taxon>
        <taxon>Rugamonas</taxon>
    </lineage>
</organism>
<protein>
    <recommendedName>
        <fullName evidence="3">Lipoprotein</fullName>
    </recommendedName>
</protein>
<gene>
    <name evidence="1" type="ORF">GEV02_12275</name>
</gene>
<name>A0A6A7N1M2_9BURK</name>
<reference evidence="1 2" key="1">
    <citation type="submission" date="2019-10" db="EMBL/GenBank/DDBJ databases">
        <title>Two novel species isolated from a subtropical stream in China.</title>
        <authorList>
            <person name="Lu H."/>
        </authorList>
    </citation>
    <scope>NUCLEOTIDE SEQUENCE [LARGE SCALE GENOMIC DNA]</scope>
    <source>
        <strain evidence="1 2">FT29W</strain>
    </source>
</reference>
<dbReference type="RefSeq" id="WP_152838254.1">
    <property type="nucleotide sequence ID" value="NZ_WHUG01000004.1"/>
</dbReference>
<keyword evidence="2" id="KW-1185">Reference proteome</keyword>